<proteinExistence type="predicted"/>
<dbReference type="PROSITE" id="PS51257">
    <property type="entry name" value="PROKAR_LIPOPROTEIN"/>
    <property type="match status" value="1"/>
</dbReference>
<evidence type="ECO:0000313" key="1">
    <source>
        <dbReference type="EMBL" id="EHJ40188.1"/>
    </source>
</evidence>
<comment type="caution">
    <text evidence="1">The sequence shown here is derived from an EMBL/GenBank/DDBJ whole genome shotgun (WGS) entry which is preliminary data.</text>
</comment>
<protein>
    <recommendedName>
        <fullName evidence="3">Lipoprotein</fullName>
    </recommendedName>
</protein>
<dbReference type="Proteomes" id="UP000004407">
    <property type="component" value="Unassembled WGS sequence"/>
</dbReference>
<evidence type="ECO:0000313" key="2">
    <source>
        <dbReference type="Proteomes" id="UP000004407"/>
    </source>
</evidence>
<evidence type="ECO:0008006" key="3">
    <source>
        <dbReference type="Google" id="ProtNLM"/>
    </source>
</evidence>
<dbReference type="PATRIC" id="fig|1002367.3.peg.1119"/>
<accession>G6AXP0</accession>
<organism evidence="1 2">
    <name type="scientific">Leyella stercorea DSM 18206</name>
    <dbReference type="NCBI Taxonomy" id="1002367"/>
    <lineage>
        <taxon>Bacteria</taxon>
        <taxon>Pseudomonadati</taxon>
        <taxon>Bacteroidota</taxon>
        <taxon>Bacteroidia</taxon>
        <taxon>Bacteroidales</taxon>
        <taxon>Prevotellaceae</taxon>
        <taxon>Leyella</taxon>
    </lineage>
</organism>
<dbReference type="EMBL" id="AFZZ01000123">
    <property type="protein sequence ID" value="EHJ40188.1"/>
    <property type="molecule type" value="Genomic_DNA"/>
</dbReference>
<dbReference type="GeneID" id="78337075"/>
<dbReference type="AlphaFoldDB" id="G6AXP0"/>
<reference evidence="1 2" key="1">
    <citation type="submission" date="2011-08" db="EMBL/GenBank/DDBJ databases">
        <authorList>
            <person name="Weinstock G."/>
            <person name="Sodergren E."/>
            <person name="Clifton S."/>
            <person name="Fulton L."/>
            <person name="Fulton B."/>
            <person name="Courtney L."/>
            <person name="Fronick C."/>
            <person name="Harrison M."/>
            <person name="Strong C."/>
            <person name="Farmer C."/>
            <person name="Delahaunty K."/>
            <person name="Markovic C."/>
            <person name="Hall O."/>
            <person name="Minx P."/>
            <person name="Tomlinson C."/>
            <person name="Mitreva M."/>
            <person name="Hou S."/>
            <person name="Chen J."/>
            <person name="Wollam A."/>
            <person name="Pepin K.H."/>
            <person name="Johnson M."/>
            <person name="Bhonagiri V."/>
            <person name="Zhang X."/>
            <person name="Suruliraj S."/>
            <person name="Warren W."/>
            <person name="Chinwalla A."/>
            <person name="Mardis E.R."/>
            <person name="Wilson R.K."/>
        </authorList>
    </citation>
    <scope>NUCLEOTIDE SEQUENCE [LARGE SCALE GENOMIC DNA]</scope>
    <source>
        <strain evidence="1 2">DSM 18206</strain>
    </source>
</reference>
<dbReference type="RefSeq" id="WP_007899479.1">
    <property type="nucleotide sequence ID" value="NZ_JH379420.1"/>
</dbReference>
<sequence>MRKLLLILCVFTLMSCTKEVKISQLVFNKSLTVAYYDEEPFSGKAWSEDNKTVCITFEEGKVTLIKVFHANGKVAVEGTEFQGVGKTYDEQGNSIGLHEFVKAYPAIVNEVQHMAMYCMTNR</sequence>
<name>G6AXP0_9BACT</name>
<dbReference type="HOGENOM" id="CLU_2024628_0_0_10"/>
<gene>
    <name evidence="1" type="ORF">HMPREF0673_01396</name>
</gene>